<dbReference type="AlphaFoldDB" id="A0A5N4ANE2"/>
<dbReference type="EMBL" id="VVIM01000005">
    <property type="protein sequence ID" value="KAB0798849.1"/>
    <property type="molecule type" value="Genomic_DNA"/>
</dbReference>
<gene>
    <name evidence="1" type="ORF">PPYR_06729</name>
</gene>
<organism evidence="1 2">
    <name type="scientific">Photinus pyralis</name>
    <name type="common">Common eastern firefly</name>
    <name type="synonym">Lampyris pyralis</name>
    <dbReference type="NCBI Taxonomy" id="7054"/>
    <lineage>
        <taxon>Eukaryota</taxon>
        <taxon>Metazoa</taxon>
        <taxon>Ecdysozoa</taxon>
        <taxon>Arthropoda</taxon>
        <taxon>Hexapoda</taxon>
        <taxon>Insecta</taxon>
        <taxon>Pterygota</taxon>
        <taxon>Neoptera</taxon>
        <taxon>Endopterygota</taxon>
        <taxon>Coleoptera</taxon>
        <taxon>Polyphaga</taxon>
        <taxon>Elateriformia</taxon>
        <taxon>Elateroidea</taxon>
        <taxon>Lampyridae</taxon>
        <taxon>Lampyrinae</taxon>
        <taxon>Photinus</taxon>
    </lineage>
</organism>
<name>A0A5N4ANE2_PHOPY</name>
<protein>
    <submittedName>
        <fullName evidence="1">Uncharacterized protein</fullName>
    </submittedName>
</protein>
<evidence type="ECO:0000313" key="1">
    <source>
        <dbReference type="EMBL" id="KAB0798849.1"/>
    </source>
</evidence>
<proteinExistence type="predicted"/>
<comment type="caution">
    <text evidence="1">The sequence shown here is derived from an EMBL/GenBank/DDBJ whole genome shotgun (WGS) entry which is preliminary data.</text>
</comment>
<dbReference type="Proteomes" id="UP000327044">
    <property type="component" value="Unassembled WGS sequence"/>
</dbReference>
<reference evidence="1 2" key="1">
    <citation type="journal article" date="2018" name="Elife">
        <title>Firefly genomes illuminate parallel origins of bioluminescence in beetles.</title>
        <authorList>
            <person name="Fallon T.R."/>
            <person name="Lower S.E."/>
            <person name="Chang C.H."/>
            <person name="Bessho-Uehara M."/>
            <person name="Martin G.J."/>
            <person name="Bewick A.J."/>
            <person name="Behringer M."/>
            <person name="Debat H.J."/>
            <person name="Wong I."/>
            <person name="Day J.C."/>
            <person name="Suvorov A."/>
            <person name="Silva C.J."/>
            <person name="Stanger-Hall K.F."/>
            <person name="Hall D.W."/>
            <person name="Schmitz R.J."/>
            <person name="Nelson D.R."/>
            <person name="Lewis S.M."/>
            <person name="Shigenobu S."/>
            <person name="Bybee S.M."/>
            <person name="Larracuente A.M."/>
            <person name="Oba Y."/>
            <person name="Weng J.K."/>
        </authorList>
    </citation>
    <scope>NUCLEOTIDE SEQUENCE [LARGE SCALE GENOMIC DNA]</scope>
    <source>
        <strain evidence="1">1611_PpyrPB1</strain>
        <tissue evidence="1">Whole body</tissue>
    </source>
</reference>
<dbReference type="InParanoid" id="A0A5N4ANE2"/>
<evidence type="ECO:0000313" key="2">
    <source>
        <dbReference type="Proteomes" id="UP000327044"/>
    </source>
</evidence>
<keyword evidence="2" id="KW-1185">Reference proteome</keyword>
<accession>A0A5N4ANE2</accession>
<sequence length="108" mass="12522">MTKLTNGKPNPKKMVLVILSRDHKKMYEMDNLFNLKIKADPLKRRFKTKPGMKTGMSESENDDDLQKDDGDMLLPPFFPFNFDVVLAPSKSLKKFCFLLFLFYVGVNI</sequence>